<dbReference type="SUPFAM" id="SSF52151">
    <property type="entry name" value="FabD/lysophospholipase-like"/>
    <property type="match status" value="1"/>
</dbReference>
<evidence type="ECO:0000313" key="10">
    <source>
        <dbReference type="Proteomes" id="UP000024942"/>
    </source>
</evidence>
<dbReference type="InterPro" id="IPR013217">
    <property type="entry name" value="Methyltransf_12"/>
</dbReference>
<dbReference type="PROSITE" id="PS50075">
    <property type="entry name" value="CARRIER"/>
    <property type="match status" value="1"/>
</dbReference>
<keyword evidence="3" id="KW-0808">Transferase</keyword>
<dbReference type="InterPro" id="IPR036736">
    <property type="entry name" value="ACP-like_sf"/>
</dbReference>
<dbReference type="PANTHER" id="PTHR43775">
    <property type="entry name" value="FATTY ACID SYNTHASE"/>
    <property type="match status" value="1"/>
</dbReference>
<dbReference type="FunFam" id="3.40.47.10:FF:000019">
    <property type="entry name" value="Polyketide synthase type I"/>
    <property type="match status" value="1"/>
</dbReference>
<dbReference type="InterPro" id="IPR032821">
    <property type="entry name" value="PKS_assoc"/>
</dbReference>
<proteinExistence type="predicted"/>
<dbReference type="InterPro" id="IPR020806">
    <property type="entry name" value="PKS_PP-bd"/>
</dbReference>
<feature type="domain" description="Ketosynthase family 3 (KS3)" evidence="8">
    <location>
        <begin position="32"/>
        <end position="452"/>
    </location>
</feature>
<evidence type="ECO:0000259" key="8">
    <source>
        <dbReference type="PROSITE" id="PS52004"/>
    </source>
</evidence>
<dbReference type="InterPro" id="IPR016035">
    <property type="entry name" value="Acyl_Trfase/lysoPLipase"/>
</dbReference>
<keyword evidence="2" id="KW-0597">Phosphoprotein</keyword>
<dbReference type="Gene3D" id="3.30.70.3290">
    <property type="match status" value="1"/>
</dbReference>
<keyword evidence="1" id="KW-0596">Phosphopantetheine</keyword>
<dbReference type="Pfam" id="PF16197">
    <property type="entry name" value="KAsynt_C_assoc"/>
    <property type="match status" value="1"/>
</dbReference>
<dbReference type="GO" id="GO:0006633">
    <property type="term" value="P:fatty acid biosynthetic process"/>
    <property type="evidence" value="ECO:0007669"/>
    <property type="project" value="InterPro"/>
</dbReference>
<dbReference type="SMART" id="SM00823">
    <property type="entry name" value="PKS_PP"/>
    <property type="match status" value="1"/>
</dbReference>
<dbReference type="PATRIC" id="fig|1280953.3.peg.3121"/>
<dbReference type="InterPro" id="IPR006162">
    <property type="entry name" value="Ppantetheine_attach_site"/>
</dbReference>
<dbReference type="Proteomes" id="UP000024942">
    <property type="component" value="Unassembled WGS sequence"/>
</dbReference>
<organism evidence="9 10">
    <name type="scientific">Hyphomonas oceanitis SCH89</name>
    <dbReference type="NCBI Taxonomy" id="1280953"/>
    <lineage>
        <taxon>Bacteria</taxon>
        <taxon>Pseudomonadati</taxon>
        <taxon>Pseudomonadota</taxon>
        <taxon>Alphaproteobacteria</taxon>
        <taxon>Hyphomonadales</taxon>
        <taxon>Hyphomonadaceae</taxon>
        <taxon>Hyphomonas</taxon>
    </lineage>
</organism>
<evidence type="ECO:0000256" key="6">
    <source>
        <dbReference type="SAM" id="Coils"/>
    </source>
</evidence>
<dbReference type="CDD" id="cd00833">
    <property type="entry name" value="PKS"/>
    <property type="match status" value="1"/>
</dbReference>
<dbReference type="STRING" id="1280953.HOC_15542"/>
<dbReference type="PROSITE" id="PS00012">
    <property type="entry name" value="PHOSPHOPANTETHEINE"/>
    <property type="match status" value="1"/>
</dbReference>
<dbReference type="InterPro" id="IPR016036">
    <property type="entry name" value="Malonyl_transacylase_ACP-bd"/>
</dbReference>
<dbReference type="InterPro" id="IPR020841">
    <property type="entry name" value="PKS_Beta-ketoAc_synthase_dom"/>
</dbReference>
<evidence type="ECO:0000256" key="1">
    <source>
        <dbReference type="ARBA" id="ARBA00022450"/>
    </source>
</evidence>
<dbReference type="EMBL" id="ARYL01000028">
    <property type="protein sequence ID" value="KDA01430.1"/>
    <property type="molecule type" value="Genomic_DNA"/>
</dbReference>
<keyword evidence="4" id="KW-0511">Multifunctional enzyme</keyword>
<dbReference type="PROSITE" id="PS52004">
    <property type="entry name" value="KS3_2"/>
    <property type="match status" value="1"/>
</dbReference>
<dbReference type="GO" id="GO:0031177">
    <property type="term" value="F:phosphopantetheine binding"/>
    <property type="evidence" value="ECO:0007669"/>
    <property type="project" value="InterPro"/>
</dbReference>
<dbReference type="InterPro" id="IPR029063">
    <property type="entry name" value="SAM-dependent_MTases_sf"/>
</dbReference>
<dbReference type="InterPro" id="IPR016039">
    <property type="entry name" value="Thiolase-like"/>
</dbReference>
<dbReference type="Gene3D" id="3.40.47.10">
    <property type="match status" value="1"/>
</dbReference>
<dbReference type="Pfam" id="PF00550">
    <property type="entry name" value="PP-binding"/>
    <property type="match status" value="1"/>
</dbReference>
<dbReference type="InterPro" id="IPR018201">
    <property type="entry name" value="Ketoacyl_synth_AS"/>
</dbReference>
<dbReference type="SUPFAM" id="SSF47336">
    <property type="entry name" value="ACP-like"/>
    <property type="match status" value="1"/>
</dbReference>
<comment type="function">
    <text evidence="5">Involved in production of the polyketide antibiotic thailandamide.</text>
</comment>
<dbReference type="PANTHER" id="PTHR43775:SF37">
    <property type="entry name" value="SI:DKEY-61P9.11"/>
    <property type="match status" value="1"/>
</dbReference>
<evidence type="ECO:0000256" key="5">
    <source>
        <dbReference type="ARBA" id="ARBA00054155"/>
    </source>
</evidence>
<dbReference type="InterPro" id="IPR014030">
    <property type="entry name" value="Ketoacyl_synth_N"/>
</dbReference>
<dbReference type="Pfam" id="PF08242">
    <property type="entry name" value="Methyltransf_12"/>
    <property type="match status" value="1"/>
</dbReference>
<dbReference type="Gene3D" id="3.40.50.150">
    <property type="entry name" value="Vaccinia Virus protein VP39"/>
    <property type="match status" value="1"/>
</dbReference>
<dbReference type="GO" id="GO:0004312">
    <property type="term" value="F:fatty acid synthase activity"/>
    <property type="evidence" value="ECO:0007669"/>
    <property type="project" value="TreeGrafter"/>
</dbReference>
<dbReference type="InterPro" id="IPR014043">
    <property type="entry name" value="Acyl_transferase_dom"/>
</dbReference>
<dbReference type="SUPFAM" id="SSF53335">
    <property type="entry name" value="S-adenosyl-L-methionine-dependent methyltransferases"/>
    <property type="match status" value="1"/>
</dbReference>
<feature type="coiled-coil region" evidence="6">
    <location>
        <begin position="1"/>
        <end position="28"/>
    </location>
</feature>
<evidence type="ECO:0000313" key="9">
    <source>
        <dbReference type="EMBL" id="KDA01430.1"/>
    </source>
</evidence>
<protein>
    <submittedName>
        <fullName evidence="9">Short-chain dehydrogenase/reductase SDR</fullName>
    </submittedName>
</protein>
<dbReference type="Pfam" id="PF00698">
    <property type="entry name" value="Acyl_transf_1"/>
    <property type="match status" value="1"/>
</dbReference>
<dbReference type="eggNOG" id="COG3321">
    <property type="taxonomic scope" value="Bacteria"/>
</dbReference>
<dbReference type="Gene3D" id="3.40.366.10">
    <property type="entry name" value="Malonyl-Coenzyme A Acyl Carrier Protein, domain 2"/>
    <property type="match status" value="1"/>
</dbReference>
<dbReference type="Gene3D" id="1.10.1200.10">
    <property type="entry name" value="ACP-like"/>
    <property type="match status" value="1"/>
</dbReference>
<dbReference type="RefSeq" id="WP_051624974.1">
    <property type="nucleotide sequence ID" value="NZ_ARYL01000028.1"/>
</dbReference>
<evidence type="ECO:0000259" key="7">
    <source>
        <dbReference type="PROSITE" id="PS50075"/>
    </source>
</evidence>
<dbReference type="SUPFAM" id="SSF53901">
    <property type="entry name" value="Thiolase-like"/>
    <property type="match status" value="1"/>
</dbReference>
<evidence type="ECO:0000256" key="3">
    <source>
        <dbReference type="ARBA" id="ARBA00022679"/>
    </source>
</evidence>
<dbReference type="SMART" id="SM00827">
    <property type="entry name" value="PKS_AT"/>
    <property type="match status" value="1"/>
</dbReference>
<name>A0A059G4F3_9PROT</name>
<dbReference type="SUPFAM" id="SSF55048">
    <property type="entry name" value="Probable ACP-binding domain of malonyl-CoA ACP transacylase"/>
    <property type="match status" value="1"/>
</dbReference>
<dbReference type="InterPro" id="IPR001227">
    <property type="entry name" value="Ac_transferase_dom_sf"/>
</dbReference>
<dbReference type="InterPro" id="IPR050091">
    <property type="entry name" value="PKS_NRPS_Biosynth_Enz"/>
</dbReference>
<dbReference type="InterPro" id="IPR014031">
    <property type="entry name" value="Ketoacyl_synth_C"/>
</dbReference>
<keyword evidence="10" id="KW-1185">Reference proteome</keyword>
<sequence length="1455" mass="156577">MTSSAEQIKNALLEIRRLKRELEDKGTSDHYAGPIAIVGTGLRLPGGISDLEGFEALLDEARNEITEIPSTRWRQEDTPPDLPKSARYGAFLEHVDMFDPEFFGISGTEAASMDPQQRLVLETGWEALENAGHAPNSFANKPLGIYLGMANSDYGRSLLSDIPAIDPYFTSGSSFSVASGRLAYFLGSKGPAISLDTACSSSLVAVQLACHALQSGECDIALAGGANLILSPEVHVNFSRANMLANDGLCKTFDDGADGYVRGEGCVLFVLRRLEDAQADGDIILAVIRGSAVNQDGRSNGLTAPNGPAQEAVIKSALKNANVNADTVGYIEAHGTGTPLGDPIEMNALASAYGRDKEGAPPLFVGSVKTNIGHLESAAGAVGILKCIVALQSGRIPAHLNFKTPNTHIEWPSYSVQVPVDAEPWPDLDGPRRAGVSSFGFSGTNAHLILEQAPQAKHAVTEGSLSCEVFSLSARTPEAASELARRTAIAIDKAHGSLADLCFTAAEGRAHFQYRFAVAARDKTELSAALRSAASSQHHPSLVTGRAISGIRPKVAFLFTGQGAQHPGMGRSLYETQPVYRNAIDECDELLGNSVPGGLLSILHAEKGDTRVNEPSVAQPALFALEYALAKLWISFGITPDALCGHSLGEFVAATIAGILPLQDALLLVAERGRLSAEAAADGMMASVFSDVDSISALIENTNSVEIAAYNGPNNHVLSGHSNELEPLLSRFTEMGIRAEPLRIAFAAHCALVDPVLNRFAAAAEKVRFQSGTIPIVSNLTGHIAEDTEFATPSHWVNHLRRPVRFTDSIQNLCDLGITHFIEIGPHPVLSAMAAETVEKLGLTDKTVFLSSLRRDGEPGLELATSLSRAYVDGLTMRPPWLSKGKGNRRLSLPTYPFERTRHWHPSAPQAGIRNALQTDAVWKRLTTSLDRQSERGPLGFDAAAYPQKWQALADLRCALVISLLREDGLFTEDGEERSFSDVNKQMHVTEGLVPLVRRWLGALADRGDLVIENDRITAPHKLADPELPSAISRVKTMLSDNLPLCDYVLHCANLLGPVVKGTASPLETLFPGGDFSLALGLYERSTTMRYMNDLAATAIESLAATKPNLAILEAGAGTGGTTAAVLDALDCSQCAYTFTDVSDLFLDRARERFSDHKNIKYARFDLESSPIEQGFAPSSFDIVLASNAAHAVRNLPETLNYLRSLLRPSGVLILVESTTHFAWFDVTTGLIEGWRHAEDELRDDLALIDKNKWQGALLNAGFKTVESWPRTGSAAESVGQHLIVARAPSDVPSGSTTDAILPIPQFIEAPRLEAAPEISAALKVIANALPGERTKAISELVRLRVVMLLRRRTDRPPSDDERLRDIGLDSLMAVQLRNALAHDLEIDAGLPMSLVFDYPTIGTMAEFLAAANNLGTSTKIDAVPSYRTEENTATDLTNMTDEEVEALLLERLKR</sequence>
<gene>
    <name evidence="9" type="ORF">HOC_15542</name>
</gene>
<dbReference type="Pfam" id="PF02801">
    <property type="entry name" value="Ketoacyl-synt_C"/>
    <property type="match status" value="1"/>
</dbReference>
<dbReference type="OrthoDB" id="9778690at2"/>
<dbReference type="Pfam" id="PF00109">
    <property type="entry name" value="ketoacyl-synt"/>
    <property type="match status" value="1"/>
</dbReference>
<evidence type="ECO:0000256" key="2">
    <source>
        <dbReference type="ARBA" id="ARBA00022553"/>
    </source>
</evidence>
<dbReference type="InterPro" id="IPR009081">
    <property type="entry name" value="PP-bd_ACP"/>
</dbReference>
<reference evidence="9 10" key="1">
    <citation type="journal article" date="2014" name="Antonie Van Leeuwenhoek">
        <title>Hyphomonas beringensis sp. nov. and Hyphomonas chukchiensis sp. nov., isolated from surface seawater of the Bering Sea and Chukchi Sea.</title>
        <authorList>
            <person name="Li C."/>
            <person name="Lai Q."/>
            <person name="Li G."/>
            <person name="Dong C."/>
            <person name="Wang J."/>
            <person name="Liao Y."/>
            <person name="Shao Z."/>
        </authorList>
    </citation>
    <scope>NUCLEOTIDE SEQUENCE [LARGE SCALE GENOMIC DNA]</scope>
    <source>
        <strain evidence="9 10">SCH89</strain>
    </source>
</reference>
<feature type="domain" description="Carrier" evidence="7">
    <location>
        <begin position="1336"/>
        <end position="1413"/>
    </location>
</feature>
<dbReference type="GO" id="GO:0004315">
    <property type="term" value="F:3-oxoacyl-[acyl-carrier-protein] synthase activity"/>
    <property type="evidence" value="ECO:0007669"/>
    <property type="project" value="InterPro"/>
</dbReference>
<dbReference type="PROSITE" id="PS00606">
    <property type="entry name" value="KS3_1"/>
    <property type="match status" value="1"/>
</dbReference>
<comment type="caution">
    <text evidence="9">The sequence shown here is derived from an EMBL/GenBank/DDBJ whole genome shotgun (WGS) entry which is preliminary data.</text>
</comment>
<accession>A0A059G4F3</accession>
<evidence type="ECO:0000256" key="4">
    <source>
        <dbReference type="ARBA" id="ARBA00023268"/>
    </source>
</evidence>
<dbReference type="SMART" id="SM00825">
    <property type="entry name" value="PKS_KS"/>
    <property type="match status" value="1"/>
</dbReference>
<keyword evidence="6" id="KW-0175">Coiled coil</keyword>